<evidence type="ECO:0000256" key="8">
    <source>
        <dbReference type="ARBA" id="ARBA00023306"/>
    </source>
</evidence>
<keyword evidence="8 10" id="KW-0131">Cell cycle</keyword>
<dbReference type="InterPro" id="IPR038273">
    <property type="entry name" value="Ndc80_sf"/>
</dbReference>
<dbReference type="GO" id="GO:0051301">
    <property type="term" value="P:cell division"/>
    <property type="evidence" value="ECO:0007669"/>
    <property type="project" value="UniProtKB-UniRule"/>
</dbReference>
<evidence type="ECO:0000256" key="12">
    <source>
        <dbReference type="SAM" id="MobiDB-lite"/>
    </source>
</evidence>
<feature type="compositionally biased region" description="Polar residues" evidence="12">
    <location>
        <begin position="59"/>
        <end position="69"/>
    </location>
</feature>
<keyword evidence="2 10" id="KW-0158">Chromosome</keyword>
<dbReference type="GO" id="GO:0051315">
    <property type="term" value="P:attachment of mitotic spindle microtubules to kinetochore"/>
    <property type="evidence" value="ECO:0007669"/>
    <property type="project" value="UniProtKB-UniRule"/>
</dbReference>
<dbReference type="GO" id="GO:0005634">
    <property type="term" value="C:nucleus"/>
    <property type="evidence" value="ECO:0007669"/>
    <property type="project" value="UniProtKB-SubCell"/>
</dbReference>
<evidence type="ECO:0000256" key="4">
    <source>
        <dbReference type="ARBA" id="ARBA00022776"/>
    </source>
</evidence>
<dbReference type="GO" id="GO:0031262">
    <property type="term" value="C:Ndc80 complex"/>
    <property type="evidence" value="ECO:0007669"/>
    <property type="project" value="UniProtKB-UniRule"/>
</dbReference>
<dbReference type="OrthoDB" id="7459479at2759"/>
<organism evidence="14 15">
    <name type="scientific">Gymnopus androsaceus JB14</name>
    <dbReference type="NCBI Taxonomy" id="1447944"/>
    <lineage>
        <taxon>Eukaryota</taxon>
        <taxon>Fungi</taxon>
        <taxon>Dikarya</taxon>
        <taxon>Basidiomycota</taxon>
        <taxon>Agaricomycotina</taxon>
        <taxon>Agaricomycetes</taxon>
        <taxon>Agaricomycetidae</taxon>
        <taxon>Agaricales</taxon>
        <taxon>Marasmiineae</taxon>
        <taxon>Omphalotaceae</taxon>
        <taxon>Gymnopus</taxon>
    </lineage>
</organism>
<proteinExistence type="inferred from homology"/>
<keyword evidence="3 10" id="KW-0132">Cell division</keyword>
<keyword evidence="9 10" id="KW-0137">Centromere</keyword>
<keyword evidence="7 10" id="KW-0539">Nucleus</keyword>
<dbReference type="AlphaFoldDB" id="A0A6A4IAT4"/>
<comment type="subunit">
    <text evidence="10">Component of the NDC80 complex.</text>
</comment>
<gene>
    <name evidence="14" type="ORF">BT96DRAFT_954872</name>
</gene>
<accession>A0A6A4IAT4</accession>
<evidence type="ECO:0000256" key="3">
    <source>
        <dbReference type="ARBA" id="ARBA00022618"/>
    </source>
</evidence>
<evidence type="ECO:0000256" key="2">
    <source>
        <dbReference type="ARBA" id="ARBA00022454"/>
    </source>
</evidence>
<evidence type="ECO:0000313" key="14">
    <source>
        <dbReference type="EMBL" id="KAE9406418.1"/>
    </source>
</evidence>
<evidence type="ECO:0000256" key="11">
    <source>
        <dbReference type="SAM" id="Coils"/>
    </source>
</evidence>
<keyword evidence="6 11" id="KW-0175">Coiled coil</keyword>
<evidence type="ECO:0000256" key="5">
    <source>
        <dbReference type="ARBA" id="ARBA00022838"/>
    </source>
</evidence>
<dbReference type="EMBL" id="ML769402">
    <property type="protein sequence ID" value="KAE9406418.1"/>
    <property type="molecule type" value="Genomic_DNA"/>
</dbReference>
<comment type="subcellular location">
    <subcellularLocation>
        <location evidence="10">Chromosome</location>
        <location evidence="10">Centromere</location>
        <location evidence="10">Kinetochore</location>
    </subcellularLocation>
    <subcellularLocation>
        <location evidence="10">Nucleus</location>
    </subcellularLocation>
</comment>
<comment type="similarity">
    <text evidence="1 10">Belongs to the NDC80/HEC1 family.</text>
</comment>
<keyword evidence="4 10" id="KW-0498">Mitosis</keyword>
<comment type="function">
    <text evidence="10">Acts as a component of the essential kinetochore-associated NDC80 complex, which is required for chromosome segregation and spindle checkpoint activity.</text>
</comment>
<dbReference type="Proteomes" id="UP000799118">
    <property type="component" value="Unassembled WGS sequence"/>
</dbReference>
<name>A0A6A4IAT4_9AGAR</name>
<feature type="compositionally biased region" description="Basic and acidic residues" evidence="12">
    <location>
        <begin position="111"/>
        <end position="121"/>
    </location>
</feature>
<evidence type="ECO:0000256" key="10">
    <source>
        <dbReference type="RuleBase" id="RU368072"/>
    </source>
</evidence>
<dbReference type="Gene3D" id="1.10.418.30">
    <property type="entry name" value="Ncd80 complex, Ncd80 subunit"/>
    <property type="match status" value="1"/>
</dbReference>
<feature type="coiled-coil region" evidence="11">
    <location>
        <begin position="279"/>
        <end position="341"/>
    </location>
</feature>
<evidence type="ECO:0000256" key="9">
    <source>
        <dbReference type="ARBA" id="ARBA00023328"/>
    </source>
</evidence>
<keyword evidence="5 10" id="KW-0995">Kinetochore</keyword>
<feature type="region of interest" description="Disordered" evidence="12">
    <location>
        <begin position="94"/>
        <end position="121"/>
    </location>
</feature>
<evidence type="ECO:0000256" key="6">
    <source>
        <dbReference type="ARBA" id="ARBA00023054"/>
    </source>
</evidence>
<dbReference type="InterPro" id="IPR055260">
    <property type="entry name" value="Ndc80_CH"/>
</dbReference>
<dbReference type="Pfam" id="PF03801">
    <property type="entry name" value="Ndc80_HEC"/>
    <property type="match status" value="1"/>
</dbReference>
<keyword evidence="15" id="KW-1185">Reference proteome</keyword>
<evidence type="ECO:0000259" key="13">
    <source>
        <dbReference type="Pfam" id="PF03801"/>
    </source>
</evidence>
<feature type="domain" description="Kinetochore protein Ndc80 CH" evidence="13">
    <location>
        <begin position="101"/>
        <end position="229"/>
    </location>
</feature>
<feature type="coiled-coil region" evidence="11">
    <location>
        <begin position="370"/>
        <end position="428"/>
    </location>
</feature>
<reference evidence="14" key="1">
    <citation type="journal article" date="2019" name="Environ. Microbiol.">
        <title>Fungal ecological strategies reflected in gene transcription - a case study of two litter decomposers.</title>
        <authorList>
            <person name="Barbi F."/>
            <person name="Kohler A."/>
            <person name="Barry K."/>
            <person name="Baskaran P."/>
            <person name="Daum C."/>
            <person name="Fauchery L."/>
            <person name="Ihrmark K."/>
            <person name="Kuo A."/>
            <person name="LaButti K."/>
            <person name="Lipzen A."/>
            <person name="Morin E."/>
            <person name="Grigoriev I.V."/>
            <person name="Henrissat B."/>
            <person name="Lindahl B."/>
            <person name="Martin F."/>
        </authorList>
    </citation>
    <scope>NUCLEOTIDE SEQUENCE</scope>
    <source>
        <strain evidence="14">JB14</strain>
    </source>
</reference>
<protein>
    <recommendedName>
        <fullName evidence="10">Kinetochore protein NDC80</fullName>
    </recommendedName>
</protein>
<feature type="region of interest" description="Disordered" evidence="12">
    <location>
        <begin position="1"/>
        <end position="69"/>
    </location>
</feature>
<feature type="coiled-coil region" evidence="11">
    <location>
        <begin position="504"/>
        <end position="552"/>
    </location>
</feature>
<dbReference type="InterPro" id="IPR005550">
    <property type="entry name" value="Kinetochore_Ndc80"/>
</dbReference>
<evidence type="ECO:0000256" key="1">
    <source>
        <dbReference type="ARBA" id="ARBA00007050"/>
    </source>
</evidence>
<dbReference type="PANTHER" id="PTHR10643">
    <property type="entry name" value="KINETOCHORE PROTEIN NDC80"/>
    <property type="match status" value="1"/>
</dbReference>
<dbReference type="PANTHER" id="PTHR10643:SF2">
    <property type="entry name" value="KINETOCHORE PROTEIN NDC80 HOMOLOG"/>
    <property type="match status" value="1"/>
</dbReference>
<sequence length="642" mass="72943">MQNDARRRATLQPVGESHGNIRSGIPLPSTAKKPTPNPRMSLSGPAIRINPYPAPPGTNPRNSTMFRSQNSNPLLMSASKGKTPLTNARRGSMWAGGAGVASMPSSSQPQKDSRPIRDRSFQNKERSDILNYLQSVGMEISMNSLINIQSKHYRAIFESLVHLAAPGYPLDPLVKFEEIFIPALQALRYPYAHSMDNKWLAAVGSPHSWPHLLGVLHWLVELCKMKEHYCSSSDPTLQDPDNVTEEFQDPLDHRALAFDYYEKAYIIWLNHEDEFVDPNQRLEDRFAKKNERVQNDLEAKIKQLNEAEIENKNLKTADPPIKALQEKNNLYTRDLAKYEDVLPKNEAKKNKLLHWIDTMKDDLIKNGETLERMRAEQEELNNTVKEQNMTQEEVSRMTTDYDMLWRNVEDLKQKISETERTVMSFEVTLANRISATEETLHTYTVTLSDLGLLPPLPPPHQDIDLTLELNTASSDLQQLLTGADIKRVIKPTVSNVAESKRSLRAEVENERIRVDNDIEQLTLDCDTLDDEINQLEKKVAAVNEQAVDLHNAAQQDALLAGERARQLETMLANARTAAIANGMGVKSRLQQLQFDYREQVERVNRLKDETVRAVIKNSSDIAQFKVEVASRLRELRECAEIS</sequence>
<evidence type="ECO:0000313" key="15">
    <source>
        <dbReference type="Proteomes" id="UP000799118"/>
    </source>
</evidence>
<evidence type="ECO:0000256" key="7">
    <source>
        <dbReference type="ARBA" id="ARBA00023242"/>
    </source>
</evidence>